<dbReference type="PANTHER" id="PTHR46580">
    <property type="entry name" value="SENSOR KINASE-RELATED"/>
    <property type="match status" value="1"/>
</dbReference>
<sequence length="497" mass="54140">MVKIQAESFPNLTNFVIANNNDAEGNSVISLFDAGSDTSFPSGTATRTFDLATGNYEVRLGYFDETDGDSTIDITIGDTELPTLTLNDPPDGAGIAANAAAFVNQQISNSIFIENGDQITINGTSDGDEFVRIDFIEFNALDDNLIAVDDTATTEENTAVNINVLANDTDTDGNSTLTIVNNPSNGTAVVDDNDTPENFSDDFVTYTPNDGFNGSDSFTYQLSNGAIAETATVNIDVTPVGNVSSADIFWRNSETGDNLAWIMDGTNLDQSNPIQSEPADSPWEMRGAGDFDGDEQKDIIWRNTDTGDVGFWLMEGFEFKSAASSTSVPDLNWEIRGTGDFDSDGEEDILWRNTNTGENAVWLMNGTELDQGVLITRESDGQNLVLPEDGLWQMEGAGDLDNDGDADILWRNTQNQDIFYWRMDGTEYVESVFIDSAPISGDWEIRGTMDFDDNGFDDVLLRNGTSGQNGIWLMNETGLQQAVATESLTGDEWQSYV</sequence>
<evidence type="ECO:0000313" key="3">
    <source>
        <dbReference type="Proteomes" id="UP000176944"/>
    </source>
</evidence>
<proteinExistence type="predicted"/>
<dbReference type="Pfam" id="PF17963">
    <property type="entry name" value="Big_9"/>
    <property type="match status" value="1"/>
</dbReference>
<dbReference type="SUPFAM" id="SSF69318">
    <property type="entry name" value="Integrin alpha N-terminal domain"/>
    <property type="match status" value="1"/>
</dbReference>
<keyword evidence="1" id="KW-0732">Signal</keyword>
<dbReference type="PANTHER" id="PTHR46580:SF2">
    <property type="entry name" value="MAM DOMAIN-CONTAINING PROTEIN"/>
    <property type="match status" value="1"/>
</dbReference>
<evidence type="ECO:0000313" key="2">
    <source>
        <dbReference type="EMBL" id="AOY82233.1"/>
    </source>
</evidence>
<protein>
    <submittedName>
        <fullName evidence="2">Ig-like domain-containing protein</fullName>
    </submittedName>
</protein>
<reference evidence="3" key="1">
    <citation type="submission" date="2016-10" db="EMBL/GenBank/DDBJ databases">
        <title>Comparative genomics uncovers the prolific and rare metabolic potential of the cyanobacterial genus Moorea.</title>
        <authorList>
            <person name="Leao T."/>
            <person name="Castelao G."/>
            <person name="Korobeynikov A."/>
            <person name="Monroe E.A."/>
            <person name="Podell S."/>
            <person name="Glukhov E."/>
            <person name="Allen E."/>
            <person name="Gerwick W.H."/>
            <person name="Gerwick L."/>
        </authorList>
    </citation>
    <scope>NUCLEOTIDE SEQUENCE [LARGE SCALE GENOMIC DNA]</scope>
    <source>
        <strain evidence="3">JHB</strain>
    </source>
</reference>
<dbReference type="Proteomes" id="UP000176944">
    <property type="component" value="Chromosome"/>
</dbReference>
<name>A0A1D9G3P7_MOOP1</name>
<dbReference type="EMBL" id="CP017708">
    <property type="protein sequence ID" value="AOY82233.1"/>
    <property type="molecule type" value="Genomic_DNA"/>
</dbReference>
<dbReference type="Gene3D" id="2.130.10.130">
    <property type="entry name" value="Integrin alpha, N-terminal"/>
    <property type="match status" value="1"/>
</dbReference>
<dbReference type="AlphaFoldDB" id="A0A1D9G3P7"/>
<dbReference type="InterPro" id="IPR013517">
    <property type="entry name" value="FG-GAP"/>
</dbReference>
<gene>
    <name evidence="2" type="ORF">BJP36_22335</name>
</gene>
<dbReference type="InterPro" id="IPR028994">
    <property type="entry name" value="Integrin_alpha_N"/>
</dbReference>
<accession>A0A1D9G3P7</accession>
<evidence type="ECO:0000256" key="1">
    <source>
        <dbReference type="ARBA" id="ARBA00022729"/>
    </source>
</evidence>
<dbReference type="Gene3D" id="2.60.40.3440">
    <property type="match status" value="1"/>
</dbReference>
<dbReference type="Pfam" id="PF13517">
    <property type="entry name" value="FG-GAP_3"/>
    <property type="match status" value="1"/>
</dbReference>
<organism evidence="2 3">
    <name type="scientific">Moorena producens (strain JHB)</name>
    <dbReference type="NCBI Taxonomy" id="1454205"/>
    <lineage>
        <taxon>Bacteria</taxon>
        <taxon>Bacillati</taxon>
        <taxon>Cyanobacteriota</taxon>
        <taxon>Cyanophyceae</taxon>
        <taxon>Coleofasciculales</taxon>
        <taxon>Coleofasciculaceae</taxon>
        <taxon>Moorena</taxon>
    </lineage>
</organism>